<name>A3ZZR6_9BACT</name>
<dbReference type="RefSeq" id="WP_002651147.1">
    <property type="nucleotide sequence ID" value="NZ_CH672376.1"/>
</dbReference>
<dbReference type="HOGENOM" id="CLU_1500733_0_0_0"/>
<dbReference type="eggNOG" id="COG4961">
    <property type="taxonomic scope" value="Bacteria"/>
</dbReference>
<sequence length="179" mass="19771">MSHKNNQIALCRLAERCQQGLRRCLSGEPQCRQTQPAKGRKIRPTKRSRSTQRHGAAIVEFAFAAPILFLFILASVEFGRLTMIRHTADNAAYEAARYAMVPGATSSEAKEKATQLLATIGARKVEVDVDPAVLQPETKTITVTVRVPAAGNSWVVPKYFSSYAIEAKSHLATERYNPE</sequence>
<dbReference type="AlphaFoldDB" id="A3ZZR6"/>
<dbReference type="InterPro" id="IPR012495">
    <property type="entry name" value="TadE-like_dom"/>
</dbReference>
<evidence type="ECO:0000313" key="5">
    <source>
        <dbReference type="Proteomes" id="UP000004358"/>
    </source>
</evidence>
<dbReference type="OrthoDB" id="271198at2"/>
<accession>A3ZZR6</accession>
<keyword evidence="2" id="KW-1133">Transmembrane helix</keyword>
<feature type="domain" description="TadE-like" evidence="3">
    <location>
        <begin position="55"/>
        <end position="97"/>
    </location>
</feature>
<feature type="compositionally biased region" description="Basic residues" evidence="1">
    <location>
        <begin position="38"/>
        <end position="51"/>
    </location>
</feature>
<evidence type="ECO:0000256" key="1">
    <source>
        <dbReference type="SAM" id="MobiDB-lite"/>
    </source>
</evidence>
<evidence type="ECO:0000313" key="4">
    <source>
        <dbReference type="EMBL" id="EAQ78015.1"/>
    </source>
</evidence>
<reference evidence="4 5" key="1">
    <citation type="submission" date="2006-02" db="EMBL/GenBank/DDBJ databases">
        <authorList>
            <person name="Amann R."/>
            <person name="Ferriera S."/>
            <person name="Johnson J."/>
            <person name="Kravitz S."/>
            <person name="Halpern A."/>
            <person name="Remington K."/>
            <person name="Beeson K."/>
            <person name="Tran B."/>
            <person name="Rogers Y.-H."/>
            <person name="Friedman R."/>
            <person name="Venter J.C."/>
        </authorList>
    </citation>
    <scope>NUCLEOTIDE SEQUENCE [LARGE SCALE GENOMIC DNA]</scope>
    <source>
        <strain evidence="4 5">DSM 3645</strain>
    </source>
</reference>
<dbReference type="Proteomes" id="UP000004358">
    <property type="component" value="Unassembled WGS sequence"/>
</dbReference>
<gene>
    <name evidence="4" type="ORF">DSM3645_16245</name>
</gene>
<organism evidence="4 5">
    <name type="scientific">Blastopirellula marina DSM 3645</name>
    <dbReference type="NCBI Taxonomy" id="314230"/>
    <lineage>
        <taxon>Bacteria</taxon>
        <taxon>Pseudomonadati</taxon>
        <taxon>Planctomycetota</taxon>
        <taxon>Planctomycetia</taxon>
        <taxon>Pirellulales</taxon>
        <taxon>Pirellulaceae</taxon>
        <taxon>Blastopirellula</taxon>
    </lineage>
</organism>
<feature type="transmembrane region" description="Helical" evidence="2">
    <location>
        <begin position="56"/>
        <end position="76"/>
    </location>
</feature>
<evidence type="ECO:0000256" key="2">
    <source>
        <dbReference type="SAM" id="Phobius"/>
    </source>
</evidence>
<evidence type="ECO:0000259" key="3">
    <source>
        <dbReference type="Pfam" id="PF07811"/>
    </source>
</evidence>
<proteinExistence type="predicted"/>
<comment type="caution">
    <text evidence="4">The sequence shown here is derived from an EMBL/GenBank/DDBJ whole genome shotgun (WGS) entry which is preliminary data.</text>
</comment>
<dbReference type="EMBL" id="AANZ01000025">
    <property type="protein sequence ID" value="EAQ78015.1"/>
    <property type="molecule type" value="Genomic_DNA"/>
</dbReference>
<protein>
    <recommendedName>
        <fullName evidence="3">TadE-like domain-containing protein</fullName>
    </recommendedName>
</protein>
<dbReference type="STRING" id="314230.DSM3645_16245"/>
<dbReference type="Pfam" id="PF07811">
    <property type="entry name" value="TadE"/>
    <property type="match status" value="1"/>
</dbReference>
<keyword evidence="2" id="KW-0812">Transmembrane</keyword>
<feature type="region of interest" description="Disordered" evidence="1">
    <location>
        <begin position="29"/>
        <end position="51"/>
    </location>
</feature>
<keyword evidence="2" id="KW-0472">Membrane</keyword>